<organism evidence="1 2">
    <name type="scientific">Paracoccus laeviglucosivorans</name>
    <dbReference type="NCBI Taxonomy" id="1197861"/>
    <lineage>
        <taxon>Bacteria</taxon>
        <taxon>Pseudomonadati</taxon>
        <taxon>Pseudomonadota</taxon>
        <taxon>Alphaproteobacteria</taxon>
        <taxon>Rhodobacterales</taxon>
        <taxon>Paracoccaceae</taxon>
        <taxon>Paracoccus</taxon>
    </lineage>
</organism>
<gene>
    <name evidence="1" type="ORF">SAMN06265221_12835</name>
</gene>
<reference evidence="1 2" key="1">
    <citation type="submission" date="2017-05" db="EMBL/GenBank/DDBJ databases">
        <authorList>
            <person name="Varghese N."/>
            <person name="Submissions S."/>
        </authorList>
    </citation>
    <scope>NUCLEOTIDE SEQUENCE [LARGE SCALE GENOMIC DNA]</scope>
    <source>
        <strain evidence="1 2">DSM 100094</strain>
    </source>
</reference>
<accession>A0A521FN80</accession>
<keyword evidence="2" id="KW-1185">Reference proteome</keyword>
<dbReference type="Proteomes" id="UP000319014">
    <property type="component" value="Unassembled WGS sequence"/>
</dbReference>
<evidence type="ECO:0000313" key="2">
    <source>
        <dbReference type="Proteomes" id="UP000319014"/>
    </source>
</evidence>
<name>A0A521FN80_9RHOB</name>
<protein>
    <submittedName>
        <fullName evidence="1">Uncharacterized protein</fullName>
    </submittedName>
</protein>
<dbReference type="EMBL" id="FXTK01000028">
    <property type="protein sequence ID" value="SMO97609.1"/>
    <property type="molecule type" value="Genomic_DNA"/>
</dbReference>
<dbReference type="AlphaFoldDB" id="A0A521FN80"/>
<proteinExistence type="predicted"/>
<evidence type="ECO:0000313" key="1">
    <source>
        <dbReference type="EMBL" id="SMO97609.1"/>
    </source>
</evidence>
<sequence length="217" mass="25226">MVRRPGLVTRNRLQPSIRRRQMREKRHLPDIVLFDRITNRTVIARNMQWDSGDMSGRGTSRKHLFPRHCPATIAGSEPQYLRDTARHQSPCVVAAHRVRGNLLDPRIWDILRGESWIDNKLSSFRTLAAGLSSQPRSRRHAACMVFVQIGRGQTELRDIWLSENKLSWCHSAFIVCVPPKKPYRVRLRFFIQSGNERRRDFNLFCSPLSKAFDTSHG</sequence>